<proteinExistence type="predicted"/>
<dbReference type="InterPro" id="IPR032675">
    <property type="entry name" value="LRR_dom_sf"/>
</dbReference>
<name>A0AAD4QEE1_9AGAM</name>
<comment type="caution">
    <text evidence="2">The sequence shown here is derived from an EMBL/GenBank/DDBJ whole genome shotgun (WGS) entry which is preliminary data.</text>
</comment>
<dbReference type="InterPro" id="IPR001810">
    <property type="entry name" value="F-box_dom"/>
</dbReference>
<dbReference type="InterPro" id="IPR036047">
    <property type="entry name" value="F-box-like_dom_sf"/>
</dbReference>
<sequence>MQGIYLSYCAQTSACLRELTNNAIEIECPGRNQIIATITGPRPPCCLYSWTSNISRGHEPIAGSGLGQEVDLRQSGADRTGIDQAERSWTQWLKSERVLQQLKHARKLLGNVELDNQIQPSVKLGKRLVDIRGLLDRLDASMLSVNESRSFLPYRAHPHPSSENLSCQLFQRLAPPSHVTSSLLTTEDAEASAAADVDLLLGSADESAAFLPPDRIPVCNWRTRPGGRRGVFICAAAEQHGAAGRAGGAASADGGPAAAERGALLRRCWRPTRECLALRRRSRKTEAGFIFPADMPRAMKNYLVLVAGSTLPSPHIIRLSCDDPRYFKNGVGLPRLPRTVGGGPPRSRNAAMTSTLLSRCWAAIVAVWLPSRQDYPRTAPRTSPRPTRVGTALDDASLLSLAEAISRKIARDRAAMGQDRLLDPIVSQEATEAVLSPAFHAVSELLSPSRQVHRVPRDILTKIFVLVGTGAEVVPLTHTCRRWRHIALRTPKLWTSLRDRDLTNMLPMFIERSQGAPLDISVSISSDDTHRLKLLTDLQAASSHLRSFDVTISGSFTDAVKEAFSHFHKPAPLLTTFSIRFDHDTKVPAPESPEAGDAFSSLFGREHPMLSALSLKSLRPWTSPLSETLTTLTLASLFLSANDLYPCLQAVPNLRFLALLNVISTLSDDYAGTSDPISLDRLDTLYIHQPGGPFKHFGHLMTHLQFPRLDLACILMGECDTLDDDFISTLTHPVRLSHRLTRLTLQLDGEPASKFYLHGAHGETFVISLCLPTAAIPQIFGAGAISLGPISVDTSTTAEFVLRADGENQTVSADNLTHVFRSLPAIDTLVVTGMPLDNVVSALARLRDDLQTPVLPQLRSLYVRGIGTDALALMRYMGQRLEPGLPNPRIVCPASLKGSVGSRFGEVEAIEDLGAEGFPRPLTVPESMQGFLKLNLGWVSARRPRSRGS</sequence>
<reference evidence="2" key="1">
    <citation type="submission" date="2022-01" db="EMBL/GenBank/DDBJ databases">
        <title>Comparative genomics reveals a dynamic genome evolution in the ectomycorrhizal milk-cap (Lactarius) mushrooms.</title>
        <authorList>
            <consortium name="DOE Joint Genome Institute"/>
            <person name="Lebreton A."/>
            <person name="Tang N."/>
            <person name="Kuo A."/>
            <person name="LaButti K."/>
            <person name="Drula E."/>
            <person name="Barry K."/>
            <person name="Clum A."/>
            <person name="Lipzen A."/>
            <person name="Mousain D."/>
            <person name="Ng V."/>
            <person name="Wang R."/>
            <person name="Wang X."/>
            <person name="Dai Y."/>
            <person name="Henrissat B."/>
            <person name="Grigoriev I.V."/>
            <person name="Guerin-Laguette A."/>
            <person name="Yu F."/>
            <person name="Martin F.M."/>
        </authorList>
    </citation>
    <scope>NUCLEOTIDE SEQUENCE</scope>
    <source>
        <strain evidence="2">QP</strain>
    </source>
</reference>
<dbReference type="Pfam" id="PF12937">
    <property type="entry name" value="F-box-like"/>
    <property type="match status" value="1"/>
</dbReference>
<keyword evidence="3" id="KW-1185">Reference proteome</keyword>
<protein>
    <recommendedName>
        <fullName evidence="1">F-box domain-containing protein</fullName>
    </recommendedName>
</protein>
<evidence type="ECO:0000313" key="3">
    <source>
        <dbReference type="Proteomes" id="UP001201163"/>
    </source>
</evidence>
<dbReference type="PROSITE" id="PS50181">
    <property type="entry name" value="FBOX"/>
    <property type="match status" value="1"/>
</dbReference>
<accession>A0AAD4QEE1</accession>
<feature type="domain" description="F-box" evidence="1">
    <location>
        <begin position="449"/>
        <end position="497"/>
    </location>
</feature>
<dbReference type="SUPFAM" id="SSF81383">
    <property type="entry name" value="F-box domain"/>
    <property type="match status" value="1"/>
</dbReference>
<dbReference type="Gene3D" id="1.20.1280.50">
    <property type="match status" value="1"/>
</dbReference>
<dbReference type="Proteomes" id="UP001201163">
    <property type="component" value="Unassembled WGS sequence"/>
</dbReference>
<organism evidence="2 3">
    <name type="scientific">Lactarius akahatsu</name>
    <dbReference type="NCBI Taxonomy" id="416441"/>
    <lineage>
        <taxon>Eukaryota</taxon>
        <taxon>Fungi</taxon>
        <taxon>Dikarya</taxon>
        <taxon>Basidiomycota</taxon>
        <taxon>Agaricomycotina</taxon>
        <taxon>Agaricomycetes</taxon>
        <taxon>Russulales</taxon>
        <taxon>Russulaceae</taxon>
        <taxon>Lactarius</taxon>
    </lineage>
</organism>
<dbReference type="AlphaFoldDB" id="A0AAD4QEE1"/>
<dbReference type="Gene3D" id="3.80.10.10">
    <property type="entry name" value="Ribonuclease Inhibitor"/>
    <property type="match status" value="1"/>
</dbReference>
<gene>
    <name evidence="2" type="ORF">EDB92DRAFT_1986843</name>
</gene>
<dbReference type="PANTHER" id="PTHR38926:SF5">
    <property type="entry name" value="F-BOX AND LEUCINE-RICH REPEAT PROTEIN 6"/>
    <property type="match status" value="1"/>
</dbReference>
<dbReference type="PANTHER" id="PTHR38926">
    <property type="entry name" value="F-BOX DOMAIN CONTAINING PROTEIN, EXPRESSED"/>
    <property type="match status" value="1"/>
</dbReference>
<evidence type="ECO:0000259" key="1">
    <source>
        <dbReference type="PROSITE" id="PS50181"/>
    </source>
</evidence>
<evidence type="ECO:0000313" key="2">
    <source>
        <dbReference type="EMBL" id="KAH8992675.1"/>
    </source>
</evidence>
<dbReference type="EMBL" id="JAKELL010000021">
    <property type="protein sequence ID" value="KAH8992675.1"/>
    <property type="molecule type" value="Genomic_DNA"/>
</dbReference>